<sequence>MVVRAYGSDDERPERARCRAVFAAHAPVVAELAAGMDDPAERASLRCAAGLV</sequence>
<gene>
    <name evidence="1" type="ORF">R2363_30020</name>
</gene>
<name>A0ABU4KF39_9ACTN</name>
<comment type="caution">
    <text evidence="1">The sequence shown here is derived from an EMBL/GenBank/DDBJ whole genome shotgun (WGS) entry which is preliminary data.</text>
</comment>
<reference evidence="1 2" key="1">
    <citation type="submission" date="2023-10" db="EMBL/GenBank/DDBJ databases">
        <authorList>
            <person name="Wang X.X."/>
        </authorList>
    </citation>
    <scope>NUCLEOTIDE SEQUENCE [LARGE SCALE GENOMIC DNA]</scope>
    <source>
        <strain evidence="1 2">NBRC 12816</strain>
    </source>
</reference>
<evidence type="ECO:0000313" key="2">
    <source>
        <dbReference type="Proteomes" id="UP001278571"/>
    </source>
</evidence>
<dbReference type="RefSeq" id="WP_319012570.1">
    <property type="nucleotide sequence ID" value="NZ_JAWJZF010000492.1"/>
</dbReference>
<organism evidence="1 2">
    <name type="scientific">Streptomyces roseolus</name>
    <dbReference type="NCBI Taxonomy" id="67358"/>
    <lineage>
        <taxon>Bacteria</taxon>
        <taxon>Bacillati</taxon>
        <taxon>Actinomycetota</taxon>
        <taxon>Actinomycetes</taxon>
        <taxon>Kitasatosporales</taxon>
        <taxon>Streptomycetaceae</taxon>
        <taxon>Streptomyces</taxon>
    </lineage>
</organism>
<dbReference type="Proteomes" id="UP001278571">
    <property type="component" value="Unassembled WGS sequence"/>
</dbReference>
<accession>A0ABU4KF39</accession>
<dbReference type="EMBL" id="JAWJZF010000492">
    <property type="protein sequence ID" value="MDX2296405.1"/>
    <property type="molecule type" value="Genomic_DNA"/>
</dbReference>
<keyword evidence="2" id="KW-1185">Reference proteome</keyword>
<evidence type="ECO:0000313" key="1">
    <source>
        <dbReference type="EMBL" id="MDX2296405.1"/>
    </source>
</evidence>
<protein>
    <submittedName>
        <fullName evidence="1">Uncharacterized protein</fullName>
    </submittedName>
</protein>
<proteinExistence type="predicted"/>